<sequence>MRRAKVGTLTHTVSVFLDWSERTKHEAATSTTATKTAAALSTAARKKLVSECRAETIKRACRAKI</sequence>
<reference evidence="1" key="1">
    <citation type="submission" date="2022-06" db="EMBL/GenBank/DDBJ databases">
        <title>Phylogenomic reconstructions and comparative analyses of Kickxellomycotina fungi.</title>
        <authorList>
            <person name="Reynolds N.K."/>
            <person name="Stajich J.E."/>
            <person name="Barry K."/>
            <person name="Grigoriev I.V."/>
            <person name="Crous P."/>
            <person name="Smith M.E."/>
        </authorList>
    </citation>
    <scope>NUCLEOTIDE SEQUENCE</scope>
    <source>
        <strain evidence="1">RSA 2271</strain>
    </source>
</reference>
<protein>
    <submittedName>
        <fullName evidence="1">Uncharacterized protein</fullName>
    </submittedName>
</protein>
<feature type="non-terminal residue" evidence="1">
    <location>
        <position position="65"/>
    </location>
</feature>
<dbReference type="EMBL" id="JAMZIH010005683">
    <property type="protein sequence ID" value="KAJ1674791.1"/>
    <property type="molecule type" value="Genomic_DNA"/>
</dbReference>
<dbReference type="Proteomes" id="UP001145114">
    <property type="component" value="Unassembled WGS sequence"/>
</dbReference>
<comment type="caution">
    <text evidence="1">The sequence shown here is derived from an EMBL/GenBank/DDBJ whole genome shotgun (WGS) entry which is preliminary data.</text>
</comment>
<evidence type="ECO:0000313" key="2">
    <source>
        <dbReference type="Proteomes" id="UP001145114"/>
    </source>
</evidence>
<evidence type="ECO:0000313" key="1">
    <source>
        <dbReference type="EMBL" id="KAJ1674791.1"/>
    </source>
</evidence>
<keyword evidence="2" id="KW-1185">Reference proteome</keyword>
<accession>A0ACC1HGM0</accession>
<organism evidence="1 2">
    <name type="scientific">Spiromyces aspiralis</name>
    <dbReference type="NCBI Taxonomy" id="68401"/>
    <lineage>
        <taxon>Eukaryota</taxon>
        <taxon>Fungi</taxon>
        <taxon>Fungi incertae sedis</taxon>
        <taxon>Zoopagomycota</taxon>
        <taxon>Kickxellomycotina</taxon>
        <taxon>Kickxellomycetes</taxon>
        <taxon>Kickxellales</taxon>
        <taxon>Kickxellaceae</taxon>
        <taxon>Spiromyces</taxon>
    </lineage>
</organism>
<proteinExistence type="predicted"/>
<gene>
    <name evidence="1" type="ORF">EV182_002552</name>
</gene>
<name>A0ACC1HGM0_9FUNG</name>